<evidence type="ECO:0000256" key="7">
    <source>
        <dbReference type="ARBA" id="ARBA00023186"/>
    </source>
</evidence>
<dbReference type="SUPFAM" id="SSF102735">
    <property type="entry name" value="Trigger factor ribosome-binding domain"/>
    <property type="match status" value="1"/>
</dbReference>
<keyword evidence="9 11" id="KW-0131">Cell cycle</keyword>
<reference evidence="15 17" key="2">
    <citation type="submission" date="2016-10" db="EMBL/GenBank/DDBJ databases">
        <authorList>
            <person name="de Groot N.N."/>
        </authorList>
    </citation>
    <scope>NUCLEOTIDE SEQUENCE [LARGE SCALE GENOMIC DNA]</scope>
    <source>
        <strain evidence="15">Nm10</strain>
        <strain evidence="16 17">Nm9</strain>
    </source>
</reference>
<evidence type="ECO:0000256" key="13">
    <source>
        <dbReference type="RuleBase" id="RU003914"/>
    </source>
</evidence>
<keyword evidence="11" id="KW-0963">Cytoplasm</keyword>
<evidence type="ECO:0000256" key="10">
    <source>
        <dbReference type="ARBA" id="ARBA00029986"/>
    </source>
</evidence>
<comment type="subcellular location">
    <subcellularLocation>
        <location evidence="11">Cytoplasm</location>
    </subcellularLocation>
    <text evidence="11">About half TF is bound to the ribosome near the polypeptide exit tunnel while the other half is free in the cytoplasm.</text>
</comment>
<proteinExistence type="inferred from homology"/>
<comment type="domain">
    <text evidence="11">Consists of 3 domains; the N-terminus binds the ribosome, the middle domain has PPIase activity, while the C-terminus has intrinsic chaperone activity on its own.</text>
</comment>
<dbReference type="InterPro" id="IPR008880">
    <property type="entry name" value="Trigger_fac_C"/>
</dbReference>
<evidence type="ECO:0000313" key="18">
    <source>
        <dbReference type="Proteomes" id="UP000182882"/>
    </source>
</evidence>
<dbReference type="GO" id="GO:0051083">
    <property type="term" value="P:'de novo' cotranslational protein folding"/>
    <property type="evidence" value="ECO:0007669"/>
    <property type="project" value="TreeGrafter"/>
</dbReference>
<keyword evidence="8 11" id="KW-0413">Isomerase</keyword>
<dbReference type="FunFam" id="3.10.50.40:FF:000001">
    <property type="entry name" value="Trigger factor"/>
    <property type="match status" value="1"/>
</dbReference>
<dbReference type="OrthoDB" id="9767721at2"/>
<dbReference type="GO" id="GO:0003755">
    <property type="term" value="F:peptidyl-prolyl cis-trans isomerase activity"/>
    <property type="evidence" value="ECO:0007669"/>
    <property type="project" value="UniProtKB-UniRule"/>
</dbReference>
<accession>A0A0S3AGE0</accession>
<dbReference type="PROSITE" id="PS50059">
    <property type="entry name" value="FKBP_PPIASE"/>
    <property type="match status" value="1"/>
</dbReference>
<dbReference type="InterPro" id="IPR036611">
    <property type="entry name" value="Trigger_fac_ribosome-bd_sf"/>
</dbReference>
<dbReference type="GO" id="GO:0005737">
    <property type="term" value="C:cytoplasm"/>
    <property type="evidence" value="ECO:0007669"/>
    <property type="project" value="UniProtKB-SubCell"/>
</dbReference>
<dbReference type="InterPro" id="IPR046357">
    <property type="entry name" value="PPIase_dom_sf"/>
</dbReference>
<evidence type="ECO:0000313" key="16">
    <source>
        <dbReference type="EMBL" id="SEP74113.1"/>
    </source>
</evidence>
<dbReference type="GO" id="GO:0015031">
    <property type="term" value="P:protein transport"/>
    <property type="evidence" value="ECO:0007669"/>
    <property type="project" value="UniProtKB-UniRule"/>
</dbReference>
<dbReference type="PANTHER" id="PTHR30560:SF3">
    <property type="entry name" value="TRIGGER FACTOR-LIKE PROTEIN TIG, CHLOROPLASTIC"/>
    <property type="match status" value="1"/>
</dbReference>
<evidence type="ECO:0000256" key="2">
    <source>
        <dbReference type="ARBA" id="ARBA00005464"/>
    </source>
</evidence>
<dbReference type="Gene3D" id="3.10.50.40">
    <property type="match status" value="1"/>
</dbReference>
<dbReference type="RefSeq" id="WP_062557651.1">
    <property type="nucleotide sequence ID" value="NZ_CP013341.1"/>
</dbReference>
<feature type="domain" description="PPIase FKBP-type" evidence="14">
    <location>
        <begin position="162"/>
        <end position="242"/>
    </location>
</feature>
<dbReference type="Pfam" id="PF05698">
    <property type="entry name" value="Trigger_C"/>
    <property type="match status" value="1"/>
</dbReference>
<dbReference type="NCBIfam" id="TIGR00115">
    <property type="entry name" value="tig"/>
    <property type="match status" value="1"/>
</dbReference>
<sequence>MGSKVENLGALERRFDISISLEKLQDEIDLRLKKLAKTTKFHGFRPGKVPLTIVKQMYGVQVQQDVINDAIHKEFTDTVKENNLKIAGYPRFENKLANEQDALYTVSATFEVYPEIILGDLSNQSVDQLDVRVDEVDIDKTLDMISKQRVTYKPVSRAAIKGDRIKIDYHGVINGDDFAGGKADDVQLILGDGKFLKDFESSLIGMKVGNHKSFDVVFPQEYHGKDVAGKTVTFEVKMNELEMPILPTVDEEFAKSLGVADGDLKKLREGIKKDLEREISRRSRSKLKEQVMRAILETTQIEAPIVLVNQEMERLLQDAKNDLEARGIKANEISLKSELFKEKAEYRVKLGLILAELVKVHSIKNNPAHVRSIIEDAAQSYENPEQVVKWHYASPERLQEAESLALEENIVDWALGQVKLINKTITFDELMGIS</sequence>
<dbReference type="HAMAP" id="MF_00303">
    <property type="entry name" value="Trigger_factor_Tig"/>
    <property type="match status" value="1"/>
</dbReference>
<dbReference type="Pfam" id="PF05697">
    <property type="entry name" value="Trigger_N"/>
    <property type="match status" value="1"/>
</dbReference>
<dbReference type="Proteomes" id="UP000181998">
    <property type="component" value="Unassembled WGS sequence"/>
</dbReference>
<organism evidence="15 18">
    <name type="scientific">Nitrosomonas ureae</name>
    <dbReference type="NCBI Taxonomy" id="44577"/>
    <lineage>
        <taxon>Bacteria</taxon>
        <taxon>Pseudomonadati</taxon>
        <taxon>Pseudomonadota</taxon>
        <taxon>Betaproteobacteria</taxon>
        <taxon>Nitrosomonadales</taxon>
        <taxon>Nitrosomonadaceae</taxon>
        <taxon>Nitrosomonas</taxon>
    </lineage>
</organism>
<dbReference type="InterPro" id="IPR037041">
    <property type="entry name" value="Trigger_fac_C_sf"/>
</dbReference>
<dbReference type="Proteomes" id="UP000182882">
    <property type="component" value="Unassembled WGS sequence"/>
</dbReference>
<reference evidence="18" key="1">
    <citation type="submission" date="2016-10" db="EMBL/GenBank/DDBJ databases">
        <authorList>
            <person name="Varghese N."/>
            <person name="Submissions S."/>
        </authorList>
    </citation>
    <scope>NUCLEOTIDE SEQUENCE [LARGE SCALE GENOMIC DNA]</scope>
    <source>
        <strain evidence="18">Nm10</strain>
    </source>
</reference>
<comment type="similarity">
    <text evidence="2 11 13">Belongs to the FKBP-type PPIase family. Tig subfamily.</text>
</comment>
<name>A0A0S3AGE0_9PROT</name>
<evidence type="ECO:0000256" key="8">
    <source>
        <dbReference type="ARBA" id="ARBA00023235"/>
    </source>
</evidence>
<dbReference type="InterPro" id="IPR008881">
    <property type="entry name" value="Trigger_fac_ribosome-bd_bac"/>
</dbReference>
<keyword evidence="7 11" id="KW-0143">Chaperone</keyword>
<evidence type="ECO:0000256" key="6">
    <source>
        <dbReference type="ARBA" id="ARBA00023110"/>
    </source>
</evidence>
<evidence type="ECO:0000256" key="9">
    <source>
        <dbReference type="ARBA" id="ARBA00023306"/>
    </source>
</evidence>
<dbReference type="InterPro" id="IPR005215">
    <property type="entry name" value="Trig_fac"/>
</dbReference>
<dbReference type="PIRSF" id="PIRSF003095">
    <property type="entry name" value="Trigger_factor"/>
    <property type="match status" value="1"/>
</dbReference>
<keyword evidence="18" id="KW-1185">Reference proteome</keyword>
<dbReference type="PANTHER" id="PTHR30560">
    <property type="entry name" value="TRIGGER FACTOR CHAPERONE AND PEPTIDYL-PROLYL CIS/TRANS ISOMERASE"/>
    <property type="match status" value="1"/>
</dbReference>
<evidence type="ECO:0000256" key="1">
    <source>
        <dbReference type="ARBA" id="ARBA00000971"/>
    </source>
</evidence>
<dbReference type="KEGG" id="nur:ATY38_00995"/>
<evidence type="ECO:0000256" key="11">
    <source>
        <dbReference type="HAMAP-Rule" id="MF_00303"/>
    </source>
</evidence>
<dbReference type="GO" id="GO:0044183">
    <property type="term" value="F:protein folding chaperone"/>
    <property type="evidence" value="ECO:0007669"/>
    <property type="project" value="TreeGrafter"/>
</dbReference>
<dbReference type="EMBL" id="FOFX01000003">
    <property type="protein sequence ID" value="SEP74113.1"/>
    <property type="molecule type" value="Genomic_DNA"/>
</dbReference>
<dbReference type="GO" id="GO:0043022">
    <property type="term" value="F:ribosome binding"/>
    <property type="evidence" value="ECO:0007669"/>
    <property type="project" value="TreeGrafter"/>
</dbReference>
<dbReference type="Gene3D" id="1.10.3120.10">
    <property type="entry name" value="Trigger factor, C-terminal domain"/>
    <property type="match status" value="1"/>
</dbReference>
<dbReference type="GO" id="GO:0043335">
    <property type="term" value="P:protein unfolding"/>
    <property type="evidence" value="ECO:0007669"/>
    <property type="project" value="TreeGrafter"/>
</dbReference>
<dbReference type="GO" id="GO:0051301">
    <property type="term" value="P:cell division"/>
    <property type="evidence" value="ECO:0007669"/>
    <property type="project" value="UniProtKB-KW"/>
</dbReference>
<evidence type="ECO:0000313" key="15">
    <source>
        <dbReference type="EMBL" id="SDT93991.1"/>
    </source>
</evidence>
<dbReference type="InterPro" id="IPR027304">
    <property type="entry name" value="Trigger_fact/SurA_dom_sf"/>
</dbReference>
<dbReference type="AlphaFoldDB" id="A0A0S3AGE0"/>
<evidence type="ECO:0000256" key="3">
    <source>
        <dbReference type="ARBA" id="ARBA00013194"/>
    </source>
</evidence>
<dbReference type="EC" id="5.2.1.8" evidence="3 11"/>
<evidence type="ECO:0000256" key="4">
    <source>
        <dbReference type="ARBA" id="ARBA00016902"/>
    </source>
</evidence>
<keyword evidence="6 11" id="KW-0697">Rotamase</keyword>
<keyword evidence="5 11" id="KW-0132">Cell division</keyword>
<gene>
    <name evidence="11" type="primary">tig</name>
    <name evidence="15" type="ORF">SAMN05216406_11243</name>
    <name evidence="16" type="ORF">SAMN05421510_100355</name>
</gene>
<dbReference type="EMBL" id="FNLN01000012">
    <property type="protein sequence ID" value="SDT93991.1"/>
    <property type="molecule type" value="Genomic_DNA"/>
</dbReference>
<protein>
    <recommendedName>
        <fullName evidence="4 11">Trigger factor</fullName>
        <shortName evidence="11">TF</shortName>
        <ecNumber evidence="3 11">5.2.1.8</ecNumber>
    </recommendedName>
    <alternativeName>
        <fullName evidence="10 11">PPIase</fullName>
    </alternativeName>
</protein>
<evidence type="ECO:0000313" key="17">
    <source>
        <dbReference type="Proteomes" id="UP000181998"/>
    </source>
</evidence>
<dbReference type="InterPro" id="IPR001179">
    <property type="entry name" value="PPIase_FKBP_dom"/>
</dbReference>
<dbReference type="Pfam" id="PF00254">
    <property type="entry name" value="FKBP_C"/>
    <property type="match status" value="1"/>
</dbReference>
<dbReference type="SUPFAM" id="SSF109998">
    <property type="entry name" value="Triger factor/SurA peptide-binding domain-like"/>
    <property type="match status" value="1"/>
</dbReference>
<comment type="catalytic activity">
    <reaction evidence="1 11 12">
        <text>[protein]-peptidylproline (omega=180) = [protein]-peptidylproline (omega=0)</text>
        <dbReference type="Rhea" id="RHEA:16237"/>
        <dbReference type="Rhea" id="RHEA-COMP:10747"/>
        <dbReference type="Rhea" id="RHEA-COMP:10748"/>
        <dbReference type="ChEBI" id="CHEBI:83833"/>
        <dbReference type="ChEBI" id="CHEBI:83834"/>
        <dbReference type="EC" id="5.2.1.8"/>
    </reaction>
</comment>
<dbReference type="Gene3D" id="3.30.70.1050">
    <property type="entry name" value="Trigger factor ribosome-binding domain"/>
    <property type="match status" value="1"/>
</dbReference>
<evidence type="ECO:0000256" key="12">
    <source>
        <dbReference type="PROSITE-ProRule" id="PRU00277"/>
    </source>
</evidence>
<comment type="function">
    <text evidence="11">Involved in protein export. Acts as a chaperone by maintaining the newly synthesized protein in an open conformation. Functions as a peptidyl-prolyl cis-trans isomerase.</text>
</comment>
<evidence type="ECO:0000256" key="5">
    <source>
        <dbReference type="ARBA" id="ARBA00022618"/>
    </source>
</evidence>
<dbReference type="SUPFAM" id="SSF54534">
    <property type="entry name" value="FKBP-like"/>
    <property type="match status" value="1"/>
</dbReference>
<dbReference type="STRING" id="44577.ATY38_00995"/>
<evidence type="ECO:0000259" key="14">
    <source>
        <dbReference type="PROSITE" id="PS50059"/>
    </source>
</evidence>